<evidence type="ECO:0000256" key="2">
    <source>
        <dbReference type="ARBA" id="ARBA00022801"/>
    </source>
</evidence>
<feature type="active site" evidence="3">
    <location>
        <position position="168"/>
    </location>
</feature>
<evidence type="ECO:0000313" key="6">
    <source>
        <dbReference type="Proteomes" id="UP001501442"/>
    </source>
</evidence>
<dbReference type="PROSITE" id="PS01173">
    <property type="entry name" value="LIPASE_GDXG_HIS"/>
    <property type="match status" value="1"/>
</dbReference>
<evidence type="ECO:0000256" key="1">
    <source>
        <dbReference type="ARBA" id="ARBA00010515"/>
    </source>
</evidence>
<dbReference type="SUPFAM" id="SSF53474">
    <property type="entry name" value="alpha/beta-Hydrolases"/>
    <property type="match status" value="1"/>
</dbReference>
<dbReference type="Pfam" id="PF07859">
    <property type="entry name" value="Abhydrolase_3"/>
    <property type="match status" value="1"/>
</dbReference>
<sequence length="329" mass="35725">MTSYDDLTAGFADIVAPSRQARALASALRLGWRPMADRLNGRFVSLTVLRTALEHGTRLLRPDPGVRVEELTGTDADVPIAGEWVRPPEPHDGAILYLHGGGYAFCSPRTHRTLTSRLATDTGLPVLVPGYRLAPEHPFPAALEDALEAYRWLLADLPASRIVIAGDSSGGHLAAALVGEACRAGLPSPGGVVLFSPWVDLSCELSVLSDREYRDPFISPALARHFGRLYVGDHDDWSDPRLSLLDCAGLDLPPFLIQVAEEEVLRGEAERLAEALTESGNSCRLQVWPGQIHVFQLFNRLFPEARAAVREAADFIRDVIPDDATGEAA</sequence>
<dbReference type="InterPro" id="IPR002168">
    <property type="entry name" value="Lipase_GDXG_HIS_AS"/>
</dbReference>
<dbReference type="Gene3D" id="3.40.50.1820">
    <property type="entry name" value="alpha/beta hydrolase"/>
    <property type="match status" value="1"/>
</dbReference>
<organism evidence="5 6">
    <name type="scientific">Actinoallomurus vinaceus</name>
    <dbReference type="NCBI Taxonomy" id="1080074"/>
    <lineage>
        <taxon>Bacteria</taxon>
        <taxon>Bacillati</taxon>
        <taxon>Actinomycetota</taxon>
        <taxon>Actinomycetes</taxon>
        <taxon>Streptosporangiales</taxon>
        <taxon>Thermomonosporaceae</taxon>
        <taxon>Actinoallomurus</taxon>
    </lineage>
</organism>
<dbReference type="InterPro" id="IPR033140">
    <property type="entry name" value="Lipase_GDXG_put_SER_AS"/>
</dbReference>
<feature type="domain" description="Alpha/beta hydrolase fold-3" evidence="4">
    <location>
        <begin position="95"/>
        <end position="296"/>
    </location>
</feature>
<dbReference type="PROSITE" id="PS01174">
    <property type="entry name" value="LIPASE_GDXG_SER"/>
    <property type="match status" value="1"/>
</dbReference>
<dbReference type="InterPro" id="IPR050300">
    <property type="entry name" value="GDXG_lipolytic_enzyme"/>
</dbReference>
<dbReference type="Proteomes" id="UP001501442">
    <property type="component" value="Unassembled WGS sequence"/>
</dbReference>
<dbReference type="PANTHER" id="PTHR48081">
    <property type="entry name" value="AB HYDROLASE SUPERFAMILY PROTEIN C4A8.06C"/>
    <property type="match status" value="1"/>
</dbReference>
<protein>
    <submittedName>
        <fullName evidence="5">Alpha/beta hydrolase</fullName>
    </submittedName>
</protein>
<keyword evidence="2 5" id="KW-0378">Hydrolase</keyword>
<dbReference type="EMBL" id="BAABHK010000015">
    <property type="protein sequence ID" value="GAA4635286.1"/>
    <property type="molecule type" value="Genomic_DNA"/>
</dbReference>
<dbReference type="GO" id="GO:0016787">
    <property type="term" value="F:hydrolase activity"/>
    <property type="evidence" value="ECO:0007669"/>
    <property type="project" value="UniProtKB-KW"/>
</dbReference>
<evidence type="ECO:0000313" key="5">
    <source>
        <dbReference type="EMBL" id="GAA4635286.1"/>
    </source>
</evidence>
<evidence type="ECO:0000259" key="4">
    <source>
        <dbReference type="Pfam" id="PF07859"/>
    </source>
</evidence>
<name>A0ABP8UN34_9ACTN</name>
<reference evidence="6" key="1">
    <citation type="journal article" date="2019" name="Int. J. Syst. Evol. Microbiol.">
        <title>The Global Catalogue of Microorganisms (GCM) 10K type strain sequencing project: providing services to taxonomists for standard genome sequencing and annotation.</title>
        <authorList>
            <consortium name="The Broad Institute Genomics Platform"/>
            <consortium name="The Broad Institute Genome Sequencing Center for Infectious Disease"/>
            <person name="Wu L."/>
            <person name="Ma J."/>
        </authorList>
    </citation>
    <scope>NUCLEOTIDE SEQUENCE [LARGE SCALE GENOMIC DNA]</scope>
    <source>
        <strain evidence="6">JCM 17939</strain>
    </source>
</reference>
<evidence type="ECO:0000256" key="3">
    <source>
        <dbReference type="PROSITE-ProRule" id="PRU10038"/>
    </source>
</evidence>
<comment type="caution">
    <text evidence="5">The sequence shown here is derived from an EMBL/GenBank/DDBJ whole genome shotgun (WGS) entry which is preliminary data.</text>
</comment>
<dbReference type="InterPro" id="IPR029058">
    <property type="entry name" value="AB_hydrolase_fold"/>
</dbReference>
<comment type="similarity">
    <text evidence="1">Belongs to the 'GDXG' lipolytic enzyme family.</text>
</comment>
<dbReference type="RefSeq" id="WP_345438247.1">
    <property type="nucleotide sequence ID" value="NZ_BAABHK010000015.1"/>
</dbReference>
<dbReference type="InterPro" id="IPR013094">
    <property type="entry name" value="AB_hydrolase_3"/>
</dbReference>
<accession>A0ABP8UN34</accession>
<gene>
    <name evidence="5" type="ORF">GCM10023196_080150</name>
</gene>
<keyword evidence="6" id="KW-1185">Reference proteome</keyword>
<dbReference type="PANTHER" id="PTHR48081:SF30">
    <property type="entry name" value="ACETYL-HYDROLASE LIPR-RELATED"/>
    <property type="match status" value="1"/>
</dbReference>
<proteinExistence type="inferred from homology"/>